<name>A0A8D0AWM5_SANLU</name>
<sequence length="295" mass="32795">MCVHLIIIICSAINKISNIRPFSQPNSSLVLAASCLSMSTHCCLFSSPTCFSTSRMVSSECPSFVFLTCVTALDRTFLSESLALLPNCLASLARFSLCSQTHFGTGTLMIVPSTSGLRFMLLSLRARVAAADESVHVCPCVCVCDRCTSGKLLIWLRGNFPSGVVTTMLRVKSSLSALRTAVMSPFTSSRLIMSSTRAELIFTLADWPFALAWKMKRGREGRVETLRWIISNHVTHTHANRTTRGCTHVNSGLCNLLTDLLPSWWHRAWCMQRGSRWCWGTEVVHGPWRWPRGET</sequence>
<keyword evidence="2" id="KW-1185">Reference proteome</keyword>
<reference evidence="1" key="1">
    <citation type="submission" date="2025-08" db="UniProtKB">
        <authorList>
            <consortium name="Ensembl"/>
        </authorList>
    </citation>
    <scope>IDENTIFICATION</scope>
</reference>
<dbReference type="Proteomes" id="UP000694568">
    <property type="component" value="Unplaced"/>
</dbReference>
<proteinExistence type="predicted"/>
<accession>A0A8D0AWM5</accession>
<dbReference type="GeneTree" id="ENSGT00940000177220"/>
<dbReference type="Ensembl" id="ENSSLUT00000058719.1">
    <property type="protein sequence ID" value="ENSSLUP00000057058.1"/>
    <property type="gene ID" value="ENSSLUG00000024617.1"/>
</dbReference>
<organism evidence="1 2">
    <name type="scientific">Sander lucioperca</name>
    <name type="common">Pike-perch</name>
    <name type="synonym">Perca lucioperca</name>
    <dbReference type="NCBI Taxonomy" id="283035"/>
    <lineage>
        <taxon>Eukaryota</taxon>
        <taxon>Metazoa</taxon>
        <taxon>Chordata</taxon>
        <taxon>Craniata</taxon>
        <taxon>Vertebrata</taxon>
        <taxon>Euteleostomi</taxon>
        <taxon>Actinopterygii</taxon>
        <taxon>Neopterygii</taxon>
        <taxon>Teleostei</taxon>
        <taxon>Neoteleostei</taxon>
        <taxon>Acanthomorphata</taxon>
        <taxon>Eupercaria</taxon>
        <taxon>Perciformes</taxon>
        <taxon>Percoidei</taxon>
        <taxon>Percidae</taxon>
        <taxon>Luciopercinae</taxon>
        <taxon>Sander</taxon>
    </lineage>
</organism>
<reference evidence="1" key="2">
    <citation type="submission" date="2025-09" db="UniProtKB">
        <authorList>
            <consortium name="Ensembl"/>
        </authorList>
    </citation>
    <scope>IDENTIFICATION</scope>
</reference>
<evidence type="ECO:0000313" key="1">
    <source>
        <dbReference type="Ensembl" id="ENSSLUP00000057058.1"/>
    </source>
</evidence>
<dbReference type="AlphaFoldDB" id="A0A8D0AWM5"/>
<protein>
    <submittedName>
        <fullName evidence="1">Uncharacterized protein</fullName>
    </submittedName>
</protein>
<evidence type="ECO:0000313" key="2">
    <source>
        <dbReference type="Proteomes" id="UP000694568"/>
    </source>
</evidence>